<keyword evidence="4" id="KW-1185">Reference proteome</keyword>
<organism evidence="3 4">
    <name type="scientific">Fasciola gigantica</name>
    <name type="common">Giant liver fluke</name>
    <dbReference type="NCBI Taxonomy" id="46835"/>
    <lineage>
        <taxon>Eukaryota</taxon>
        <taxon>Metazoa</taxon>
        <taxon>Spiralia</taxon>
        <taxon>Lophotrochozoa</taxon>
        <taxon>Platyhelminthes</taxon>
        <taxon>Trematoda</taxon>
        <taxon>Digenea</taxon>
        <taxon>Plagiorchiida</taxon>
        <taxon>Echinostomata</taxon>
        <taxon>Echinostomatoidea</taxon>
        <taxon>Fasciolidae</taxon>
        <taxon>Fasciola</taxon>
    </lineage>
</organism>
<dbReference type="OrthoDB" id="10550174at2759"/>
<reference evidence="3 4" key="1">
    <citation type="submission" date="2019-04" db="EMBL/GenBank/DDBJ databases">
        <title>Annotation for the trematode Fasciola gigantica.</title>
        <authorList>
            <person name="Choi Y.-J."/>
        </authorList>
    </citation>
    <scope>NUCLEOTIDE SEQUENCE [LARGE SCALE GENOMIC DNA]</scope>
    <source>
        <strain evidence="3">Uganda_cow_1</strain>
    </source>
</reference>
<name>A0A504YW16_FASGI</name>
<feature type="compositionally biased region" description="Polar residues" evidence="1">
    <location>
        <begin position="474"/>
        <end position="484"/>
    </location>
</feature>
<proteinExistence type="predicted"/>
<evidence type="ECO:0000256" key="2">
    <source>
        <dbReference type="SAM" id="Phobius"/>
    </source>
</evidence>
<feature type="compositionally biased region" description="Basic and acidic residues" evidence="1">
    <location>
        <begin position="463"/>
        <end position="473"/>
    </location>
</feature>
<keyword evidence="2" id="KW-0472">Membrane</keyword>
<dbReference type="EMBL" id="SUNJ01004022">
    <property type="protein sequence ID" value="TPP64799.1"/>
    <property type="molecule type" value="Genomic_DNA"/>
</dbReference>
<protein>
    <submittedName>
        <fullName evidence="3">Uncharacterized protein</fullName>
    </submittedName>
</protein>
<keyword evidence="2" id="KW-0812">Transmembrane</keyword>
<evidence type="ECO:0000256" key="1">
    <source>
        <dbReference type="SAM" id="MobiDB-lite"/>
    </source>
</evidence>
<dbReference type="Proteomes" id="UP000316759">
    <property type="component" value="Unassembled WGS sequence"/>
</dbReference>
<feature type="region of interest" description="Disordered" evidence="1">
    <location>
        <begin position="418"/>
        <end position="484"/>
    </location>
</feature>
<evidence type="ECO:0000313" key="3">
    <source>
        <dbReference type="EMBL" id="TPP64799.1"/>
    </source>
</evidence>
<feature type="compositionally biased region" description="Low complexity" evidence="1">
    <location>
        <begin position="438"/>
        <end position="454"/>
    </location>
</feature>
<keyword evidence="2" id="KW-1133">Transmembrane helix</keyword>
<feature type="transmembrane region" description="Helical" evidence="2">
    <location>
        <begin position="369"/>
        <end position="392"/>
    </location>
</feature>
<evidence type="ECO:0000313" key="4">
    <source>
        <dbReference type="Proteomes" id="UP000316759"/>
    </source>
</evidence>
<accession>A0A504YW16</accession>
<sequence length="586" mass="65794">MLRIVCGGSNNQMPDLNLIIAWIFVLIQLFHLTSGYNTRVYDVELPSETVSLDLTEPQNAINVKFTFTGPKVLHILRFIPAVVWKQSDACSNRSDPNASLANPTHIADWPISPLRSFSRTQLINQTRIQSLHLANVTYLSNRTENEVLPLEFWADRSVLVFTIRNLSFRELFRKTRDCGRIRICSIPWNLASVVNLVTARMDVLCSTALKKIYLSCADEQKTYKPLILPLAHALALEVDGLGARAQEYKPSLTITASSGYSLPAGQFCCPDGLFACSPPSRTNPTASRSWSQRICMPPGLRCDGTINCPIGDSDERNCSDPQPTHFSPVVEDELEQFIAYLQTVHPARLITEAGYTNPVLGAAFYESRLSWYTMALLIVIVLFVFGIVLFVIRWSRRRRAMQTKKTGTRYMWWSVKNSTDDDSVSRPQSRPISEAGISDANDNSLLADNNSLLGSGKGNPSRLRNDHSVRTRDNSFQIPQSKPTNWKSTIQDHVIGDYRPDSGMQTMDFNPPLPRINHLRSEKIKKNNLNNLSLPSNNFTDELLPSLRNQNTVNKPTHLYSDLNSSAQSDIIVNNSDKQSVTPSYS</sequence>
<comment type="caution">
    <text evidence="3">The sequence shown here is derived from an EMBL/GenBank/DDBJ whole genome shotgun (WGS) entry which is preliminary data.</text>
</comment>
<gene>
    <name evidence="3" type="ORF">FGIG_08165</name>
</gene>
<dbReference type="AlphaFoldDB" id="A0A504YW16"/>